<protein>
    <recommendedName>
        <fullName evidence="2">HTH cro/C1-type domain-containing protein</fullName>
    </recommendedName>
</protein>
<dbReference type="PROSITE" id="PS50943">
    <property type="entry name" value="HTH_CROC1"/>
    <property type="match status" value="1"/>
</dbReference>
<dbReference type="SMART" id="SM00530">
    <property type="entry name" value="HTH_XRE"/>
    <property type="match status" value="1"/>
</dbReference>
<evidence type="ECO:0000313" key="3">
    <source>
        <dbReference type="EMBL" id="OTZ69282.1"/>
    </source>
</evidence>
<comment type="caution">
    <text evidence="3">The sequence shown here is derived from an EMBL/GenBank/DDBJ whole genome shotgun (WGS) entry which is preliminary data.</text>
</comment>
<name>A0A9X6JLJ5_BACUK</name>
<dbReference type="GO" id="GO:0003677">
    <property type="term" value="F:DNA binding"/>
    <property type="evidence" value="ECO:0007669"/>
    <property type="project" value="UniProtKB-KW"/>
</dbReference>
<reference evidence="3 4" key="1">
    <citation type="submission" date="2016-10" db="EMBL/GenBank/DDBJ databases">
        <title>Comparative genomics of Bacillus thuringiensis reveals a path to pathogens against multiple invertebrate hosts.</title>
        <authorList>
            <person name="Zheng J."/>
            <person name="Gao Q."/>
            <person name="Liu H."/>
            <person name="Peng D."/>
            <person name="Ruan L."/>
            <person name="Sun M."/>
        </authorList>
    </citation>
    <scope>NUCLEOTIDE SEQUENCE [LARGE SCALE GENOMIC DNA]</scope>
    <source>
        <strain evidence="3">BGSC 4W1</strain>
    </source>
</reference>
<dbReference type="CDD" id="cd00093">
    <property type="entry name" value="HTH_XRE"/>
    <property type="match status" value="1"/>
</dbReference>
<accession>A0A9X6JLJ5</accession>
<dbReference type="InterPro" id="IPR001387">
    <property type="entry name" value="Cro/C1-type_HTH"/>
</dbReference>
<evidence type="ECO:0000313" key="4">
    <source>
        <dbReference type="Proteomes" id="UP000195087"/>
    </source>
</evidence>
<dbReference type="Pfam" id="PF01381">
    <property type="entry name" value="HTH_3"/>
    <property type="match status" value="1"/>
</dbReference>
<sequence>MIASRLKEARKNKKWTQEELAKKVGTKKATISNYENEYSTPSNHMLMNLADALDVTSDYLIGRTDSPQTHVITFSPILPVGDPYLKWDNYTQDSGVEKVHIRATAFELNKDAFEEGSTIPVFVDENNNVNIQIYRYNDYLNDEDTKQLNAMIQGFLFNKKFIKGQKIE</sequence>
<dbReference type="EMBL" id="NFEH01000115">
    <property type="protein sequence ID" value="OTZ69282.1"/>
    <property type="molecule type" value="Genomic_DNA"/>
</dbReference>
<dbReference type="AlphaFoldDB" id="A0A9X6JLJ5"/>
<proteinExistence type="predicted"/>
<dbReference type="PANTHER" id="PTHR46558">
    <property type="entry name" value="TRACRIPTIONAL REGULATORY PROTEIN-RELATED-RELATED"/>
    <property type="match status" value="1"/>
</dbReference>
<evidence type="ECO:0000256" key="1">
    <source>
        <dbReference type="ARBA" id="ARBA00023125"/>
    </source>
</evidence>
<dbReference type="Proteomes" id="UP000195087">
    <property type="component" value="Unassembled WGS sequence"/>
</dbReference>
<dbReference type="Gene3D" id="1.10.260.40">
    <property type="entry name" value="lambda repressor-like DNA-binding domains"/>
    <property type="match status" value="1"/>
</dbReference>
<evidence type="ECO:0000259" key="2">
    <source>
        <dbReference type="PROSITE" id="PS50943"/>
    </source>
</evidence>
<dbReference type="RefSeq" id="WP_086392277.1">
    <property type="nucleotide sequence ID" value="NZ_NFEH01000115.1"/>
</dbReference>
<organism evidence="3 4">
    <name type="scientific">Bacillus thuringiensis serovar kumamotoensis</name>
    <dbReference type="NCBI Taxonomy" id="132267"/>
    <lineage>
        <taxon>Bacteria</taxon>
        <taxon>Bacillati</taxon>
        <taxon>Bacillota</taxon>
        <taxon>Bacilli</taxon>
        <taxon>Bacillales</taxon>
        <taxon>Bacillaceae</taxon>
        <taxon>Bacillus</taxon>
        <taxon>Bacillus cereus group</taxon>
    </lineage>
</organism>
<keyword evidence="1" id="KW-0238">DNA-binding</keyword>
<feature type="domain" description="HTH cro/C1-type" evidence="2">
    <location>
        <begin position="6"/>
        <end position="60"/>
    </location>
</feature>
<dbReference type="PANTHER" id="PTHR46558:SF11">
    <property type="entry name" value="HTH-TYPE TRANSCRIPTIONAL REGULATOR XRE"/>
    <property type="match status" value="1"/>
</dbReference>
<dbReference type="InterPro" id="IPR010982">
    <property type="entry name" value="Lambda_DNA-bd_dom_sf"/>
</dbReference>
<gene>
    <name evidence="3" type="ORF">BK769_23165</name>
</gene>
<dbReference type="SUPFAM" id="SSF47413">
    <property type="entry name" value="lambda repressor-like DNA-binding domains"/>
    <property type="match status" value="1"/>
</dbReference>